<evidence type="ECO:0000313" key="1">
    <source>
        <dbReference type="EMBL" id="KIK78379.1"/>
    </source>
</evidence>
<proteinExistence type="predicted"/>
<protein>
    <submittedName>
        <fullName evidence="1">Uncharacterized protein</fullName>
    </submittedName>
</protein>
<evidence type="ECO:0000313" key="2">
    <source>
        <dbReference type="Proteomes" id="UP000054538"/>
    </source>
</evidence>
<dbReference type="EMBL" id="KN826613">
    <property type="protein sequence ID" value="KIK78379.1"/>
    <property type="molecule type" value="Genomic_DNA"/>
</dbReference>
<feature type="non-terminal residue" evidence="1">
    <location>
        <position position="1"/>
    </location>
</feature>
<reference evidence="1 2" key="1">
    <citation type="submission" date="2014-04" db="EMBL/GenBank/DDBJ databases">
        <authorList>
            <consortium name="DOE Joint Genome Institute"/>
            <person name="Kuo A."/>
            <person name="Kohler A."/>
            <person name="Jargeat P."/>
            <person name="Nagy L.G."/>
            <person name="Floudas D."/>
            <person name="Copeland A."/>
            <person name="Barry K.W."/>
            <person name="Cichocki N."/>
            <person name="Veneault-Fourrey C."/>
            <person name="LaButti K."/>
            <person name="Lindquist E.A."/>
            <person name="Lipzen A."/>
            <person name="Lundell T."/>
            <person name="Morin E."/>
            <person name="Murat C."/>
            <person name="Sun H."/>
            <person name="Tunlid A."/>
            <person name="Henrissat B."/>
            <person name="Grigoriev I.V."/>
            <person name="Hibbett D.S."/>
            <person name="Martin F."/>
            <person name="Nordberg H.P."/>
            <person name="Cantor M.N."/>
            <person name="Hua S.X."/>
        </authorList>
    </citation>
    <scope>NUCLEOTIDE SEQUENCE [LARGE SCALE GENOMIC DNA]</scope>
    <source>
        <strain evidence="1 2">Ve08.2h10</strain>
    </source>
</reference>
<dbReference type="OrthoDB" id="2680071at2759"/>
<organism evidence="1 2">
    <name type="scientific">Paxillus rubicundulus Ve08.2h10</name>
    <dbReference type="NCBI Taxonomy" id="930991"/>
    <lineage>
        <taxon>Eukaryota</taxon>
        <taxon>Fungi</taxon>
        <taxon>Dikarya</taxon>
        <taxon>Basidiomycota</taxon>
        <taxon>Agaricomycotina</taxon>
        <taxon>Agaricomycetes</taxon>
        <taxon>Agaricomycetidae</taxon>
        <taxon>Boletales</taxon>
        <taxon>Paxilineae</taxon>
        <taxon>Paxillaceae</taxon>
        <taxon>Paxillus</taxon>
    </lineage>
</organism>
<keyword evidence="2" id="KW-1185">Reference proteome</keyword>
<dbReference type="AlphaFoldDB" id="A0A0D0DCH7"/>
<dbReference type="InParanoid" id="A0A0D0DCH7"/>
<gene>
    <name evidence="1" type="ORF">PAXRUDRAFT_164190</name>
</gene>
<dbReference type="Proteomes" id="UP000054538">
    <property type="component" value="Unassembled WGS sequence"/>
</dbReference>
<reference evidence="2" key="2">
    <citation type="submission" date="2015-01" db="EMBL/GenBank/DDBJ databases">
        <title>Evolutionary Origins and Diversification of the Mycorrhizal Mutualists.</title>
        <authorList>
            <consortium name="DOE Joint Genome Institute"/>
            <consortium name="Mycorrhizal Genomics Consortium"/>
            <person name="Kohler A."/>
            <person name="Kuo A."/>
            <person name="Nagy L.G."/>
            <person name="Floudas D."/>
            <person name="Copeland A."/>
            <person name="Barry K.W."/>
            <person name="Cichocki N."/>
            <person name="Veneault-Fourrey C."/>
            <person name="LaButti K."/>
            <person name="Lindquist E.A."/>
            <person name="Lipzen A."/>
            <person name="Lundell T."/>
            <person name="Morin E."/>
            <person name="Murat C."/>
            <person name="Riley R."/>
            <person name="Ohm R."/>
            <person name="Sun H."/>
            <person name="Tunlid A."/>
            <person name="Henrissat B."/>
            <person name="Grigoriev I.V."/>
            <person name="Hibbett D.S."/>
            <person name="Martin F."/>
        </authorList>
    </citation>
    <scope>NUCLEOTIDE SEQUENCE [LARGE SCALE GENOMIC DNA]</scope>
    <source>
        <strain evidence="2">Ve08.2h10</strain>
    </source>
</reference>
<dbReference type="HOGENOM" id="CLU_2009410_0_0_1"/>
<accession>A0A0D0DCH7</accession>
<name>A0A0D0DCH7_9AGAM</name>
<sequence length="150" mass="17061">ELLWDIVYKRKIPATIQCDDDPIYTVATQRIAEWQARFASASITMIYSLIKLDEKFNSPEGQCALGNFWLKGNCFLFEDVTGNTVKDYRGMWKSPFILQTFAAHTFFIQGAIDVPINTGLKDNRHKYRKAALSLASTAVCSTSPHPRDMF</sequence>